<protein>
    <recommendedName>
        <fullName evidence="1">N-acetyltransferase domain-containing protein</fullName>
    </recommendedName>
</protein>
<name>A0A7S0GVM0_MICPS</name>
<dbReference type="EMBL" id="HBEN01012822">
    <property type="protein sequence ID" value="CAD8448558.1"/>
    <property type="molecule type" value="Transcribed_RNA"/>
</dbReference>
<dbReference type="Pfam" id="PF14542">
    <property type="entry name" value="Acetyltransf_CG"/>
    <property type="match status" value="1"/>
</dbReference>
<dbReference type="PROSITE" id="PS51729">
    <property type="entry name" value="GNAT_YJDJ"/>
    <property type="match status" value="1"/>
</dbReference>
<evidence type="ECO:0000313" key="2">
    <source>
        <dbReference type="EMBL" id="CAD8448558.1"/>
    </source>
</evidence>
<dbReference type="Gene3D" id="3.40.630.30">
    <property type="match status" value="1"/>
</dbReference>
<reference evidence="2" key="1">
    <citation type="submission" date="2021-01" db="EMBL/GenBank/DDBJ databases">
        <authorList>
            <person name="Corre E."/>
            <person name="Pelletier E."/>
            <person name="Niang G."/>
            <person name="Scheremetjew M."/>
            <person name="Finn R."/>
            <person name="Kale V."/>
            <person name="Holt S."/>
            <person name="Cochrane G."/>
            <person name="Meng A."/>
            <person name="Brown T."/>
            <person name="Cohen L."/>
        </authorList>
    </citation>
    <scope>NUCLEOTIDE SEQUENCE</scope>
    <source>
        <strain evidence="2">CCAC1681</strain>
    </source>
</reference>
<organism evidence="2">
    <name type="scientific">Micromonas pusilla</name>
    <name type="common">Picoplanktonic green alga</name>
    <name type="synonym">Chromulina pusilla</name>
    <dbReference type="NCBI Taxonomy" id="38833"/>
    <lineage>
        <taxon>Eukaryota</taxon>
        <taxon>Viridiplantae</taxon>
        <taxon>Chlorophyta</taxon>
        <taxon>Mamiellophyceae</taxon>
        <taxon>Mamiellales</taxon>
        <taxon>Mamiellaceae</taxon>
        <taxon>Micromonas</taxon>
    </lineage>
</organism>
<dbReference type="PANTHER" id="PTHR31435:SF9">
    <property type="entry name" value="PROTEIN NATD1"/>
    <property type="match status" value="1"/>
</dbReference>
<dbReference type="SUPFAM" id="SSF55729">
    <property type="entry name" value="Acyl-CoA N-acyltransferases (Nat)"/>
    <property type="match status" value="1"/>
</dbReference>
<evidence type="ECO:0000259" key="1">
    <source>
        <dbReference type="PROSITE" id="PS51729"/>
    </source>
</evidence>
<dbReference type="InterPro" id="IPR045057">
    <property type="entry name" value="Gcn5-rel_NAT"/>
</dbReference>
<gene>
    <name evidence="2" type="ORF">MSP1401_LOCUS10678</name>
</gene>
<dbReference type="InterPro" id="IPR016181">
    <property type="entry name" value="Acyl_CoA_acyltransferase"/>
</dbReference>
<accession>A0A7S0GVM0</accession>
<feature type="domain" description="N-acetyltransferase" evidence="1">
    <location>
        <begin position="35"/>
        <end position="126"/>
    </location>
</feature>
<dbReference type="InterPro" id="IPR031165">
    <property type="entry name" value="GNAT_YJDJ"/>
</dbReference>
<proteinExistence type="predicted"/>
<sequence length="127" mass="14103">MPRLSTAYVPQGRMPPALEVYHVPPEGRGPGKFVARLEAGGASGPDEDGEPSDEVYVAYELDRKLKRIVLFHTWTPSALRGKGLAARVCEEAFAWAEANDTRVVPECSYVSDTFLAKRKDLERLVDR</sequence>
<dbReference type="AlphaFoldDB" id="A0A7S0GVM0"/>
<dbReference type="PANTHER" id="PTHR31435">
    <property type="entry name" value="PROTEIN NATD1"/>
    <property type="match status" value="1"/>
</dbReference>